<reference evidence="4" key="1">
    <citation type="journal article" date="2019" name="Int. J. Syst. Evol. Microbiol.">
        <title>The Global Catalogue of Microorganisms (GCM) 10K type strain sequencing project: providing services to taxonomists for standard genome sequencing and annotation.</title>
        <authorList>
            <consortium name="The Broad Institute Genomics Platform"/>
            <consortium name="The Broad Institute Genome Sequencing Center for Infectious Disease"/>
            <person name="Wu L."/>
            <person name="Ma J."/>
        </authorList>
    </citation>
    <scope>NUCLEOTIDE SEQUENCE [LARGE SCALE GENOMIC DNA]</scope>
    <source>
        <strain evidence="4">CECT 8979</strain>
    </source>
</reference>
<sequence length="289" mass="30860">MKFLKSFKLLGLLVLALIFASCNDNDNPSNDTANISVKLVDEPGDYDNVFVEVVDVLVKYDNADDDAQEDMDQDGDVDEDDAGWVSLNAINTGVYDLLELTGGVSLDLVNDEEIEAGFIKDIRLVLGDDNTVVIDGETFPLNTPSAQQSGLKVKVDQAIEGGFNYDFILDFDVDRSIVMAGNSGNINLKPVLRASLEINSGTLAGSITNDDVAVVITVSDGVDDIATTTIDDMGNFEVPGLSPGIYTVSVTPEVPAEGEEGPVYLEVVLTDVEIEVGTVTTLEAITLVE</sequence>
<comment type="caution">
    <text evidence="3">The sequence shown here is derived from an EMBL/GenBank/DDBJ whole genome shotgun (WGS) entry which is preliminary data.</text>
</comment>
<dbReference type="EMBL" id="JBHSAT010000004">
    <property type="protein sequence ID" value="MFC3876396.1"/>
    <property type="molecule type" value="Genomic_DNA"/>
</dbReference>
<dbReference type="Gene3D" id="2.60.40.1120">
    <property type="entry name" value="Carboxypeptidase-like, regulatory domain"/>
    <property type="match status" value="1"/>
</dbReference>
<evidence type="ECO:0000313" key="4">
    <source>
        <dbReference type="Proteomes" id="UP001595812"/>
    </source>
</evidence>
<feature type="chain" id="PRO_5046280167" evidence="1">
    <location>
        <begin position="25"/>
        <end position="289"/>
    </location>
</feature>
<evidence type="ECO:0000259" key="2">
    <source>
        <dbReference type="Pfam" id="PF14321"/>
    </source>
</evidence>
<dbReference type="Proteomes" id="UP001595812">
    <property type="component" value="Unassembled WGS sequence"/>
</dbReference>
<accession>A0ABV8AI71</accession>
<keyword evidence="4" id="KW-1185">Reference proteome</keyword>
<proteinExistence type="predicted"/>
<organism evidence="3 4">
    <name type="scientific">Winogradskyella maritima</name>
    <dbReference type="NCBI Taxonomy" id="1517766"/>
    <lineage>
        <taxon>Bacteria</taxon>
        <taxon>Pseudomonadati</taxon>
        <taxon>Bacteroidota</taxon>
        <taxon>Flavobacteriia</taxon>
        <taxon>Flavobacteriales</taxon>
        <taxon>Flavobacteriaceae</taxon>
        <taxon>Winogradskyella</taxon>
    </lineage>
</organism>
<protein>
    <submittedName>
        <fullName evidence="3">DUF4382 domain-containing protein</fullName>
    </submittedName>
</protein>
<gene>
    <name evidence="3" type="ORF">ACFOSX_04050</name>
</gene>
<evidence type="ECO:0000256" key="1">
    <source>
        <dbReference type="SAM" id="SignalP"/>
    </source>
</evidence>
<name>A0ABV8AI71_9FLAO</name>
<feature type="domain" description="DUF4382" evidence="2">
    <location>
        <begin position="32"/>
        <end position="190"/>
    </location>
</feature>
<dbReference type="PROSITE" id="PS51257">
    <property type="entry name" value="PROKAR_LIPOPROTEIN"/>
    <property type="match status" value="1"/>
</dbReference>
<dbReference type="RefSeq" id="WP_386097266.1">
    <property type="nucleotide sequence ID" value="NZ_JBHSAT010000004.1"/>
</dbReference>
<evidence type="ECO:0000313" key="3">
    <source>
        <dbReference type="EMBL" id="MFC3876396.1"/>
    </source>
</evidence>
<dbReference type="InterPro" id="IPR025491">
    <property type="entry name" value="DUF4382"/>
</dbReference>
<keyword evidence="1" id="KW-0732">Signal</keyword>
<dbReference type="Pfam" id="PF14321">
    <property type="entry name" value="DUF4382"/>
    <property type="match status" value="1"/>
</dbReference>
<feature type="signal peptide" evidence="1">
    <location>
        <begin position="1"/>
        <end position="24"/>
    </location>
</feature>